<keyword evidence="1" id="KW-0732">Signal</keyword>
<proteinExistence type="predicted"/>
<protein>
    <recommendedName>
        <fullName evidence="4">Secreted protein</fullName>
    </recommendedName>
</protein>
<reference evidence="2 3" key="1">
    <citation type="submission" date="2018-10" db="EMBL/GenBank/DDBJ databases">
        <title>Sequencing the genomes of 1000 actinobacteria strains.</title>
        <authorList>
            <person name="Klenk H.-P."/>
        </authorList>
    </citation>
    <scope>NUCLEOTIDE SEQUENCE [LARGE SCALE GENOMIC DNA]</scope>
    <source>
        <strain evidence="2 3">DSM 43800</strain>
    </source>
</reference>
<dbReference type="Proteomes" id="UP000282084">
    <property type="component" value="Unassembled WGS sequence"/>
</dbReference>
<evidence type="ECO:0008006" key="4">
    <source>
        <dbReference type="Google" id="ProtNLM"/>
    </source>
</evidence>
<feature type="chain" id="PRO_5039488041" description="Secreted protein" evidence="1">
    <location>
        <begin position="20"/>
        <end position="173"/>
    </location>
</feature>
<keyword evidence="3" id="KW-1185">Reference proteome</keyword>
<name>A0A495W176_9PSEU</name>
<accession>A0A495W176</accession>
<dbReference type="RefSeq" id="WP_147455057.1">
    <property type="nucleotide sequence ID" value="NZ_RBXO01000001.1"/>
</dbReference>
<evidence type="ECO:0000256" key="1">
    <source>
        <dbReference type="SAM" id="SignalP"/>
    </source>
</evidence>
<sequence length="173" mass="18557">MPRLPLFLIVMSVAGVALSGGVAAIATTSDQNDAGGQSSLIEDFGYPGAEQVKAKRGITLISGDGHLVLVDCAPNEKLIEVRADGYANKDTVVDSNGERGHYCFRVTGPDGFLKMELKNAFNARADDRTVTAKVTANDQTTTKTLSNQNWTNLDITRDPDNPWSTVLELRATS</sequence>
<dbReference type="OrthoDB" id="3373619at2"/>
<gene>
    <name evidence="2" type="ORF">C8E97_2200</name>
</gene>
<evidence type="ECO:0000313" key="3">
    <source>
        <dbReference type="Proteomes" id="UP000282084"/>
    </source>
</evidence>
<dbReference type="EMBL" id="RBXO01000001">
    <property type="protein sequence ID" value="RKT53628.1"/>
    <property type="molecule type" value="Genomic_DNA"/>
</dbReference>
<dbReference type="AlphaFoldDB" id="A0A495W176"/>
<evidence type="ECO:0000313" key="2">
    <source>
        <dbReference type="EMBL" id="RKT53628.1"/>
    </source>
</evidence>
<feature type="signal peptide" evidence="1">
    <location>
        <begin position="1"/>
        <end position="19"/>
    </location>
</feature>
<organism evidence="2 3">
    <name type="scientific">Saccharothrix australiensis</name>
    <dbReference type="NCBI Taxonomy" id="2072"/>
    <lineage>
        <taxon>Bacteria</taxon>
        <taxon>Bacillati</taxon>
        <taxon>Actinomycetota</taxon>
        <taxon>Actinomycetes</taxon>
        <taxon>Pseudonocardiales</taxon>
        <taxon>Pseudonocardiaceae</taxon>
        <taxon>Saccharothrix</taxon>
    </lineage>
</organism>
<comment type="caution">
    <text evidence="2">The sequence shown here is derived from an EMBL/GenBank/DDBJ whole genome shotgun (WGS) entry which is preliminary data.</text>
</comment>